<accession>A0A3N4VB97</accession>
<dbReference type="InterPro" id="IPR000182">
    <property type="entry name" value="GNAT_dom"/>
</dbReference>
<dbReference type="Gene3D" id="3.40.630.30">
    <property type="match status" value="1"/>
</dbReference>
<dbReference type="CDD" id="cd04301">
    <property type="entry name" value="NAT_SF"/>
    <property type="match status" value="1"/>
</dbReference>
<dbReference type="AlphaFoldDB" id="A0A3N4VB97"/>
<comment type="caution">
    <text evidence="2">The sequence shown here is derived from an EMBL/GenBank/DDBJ whole genome shotgun (WGS) entry which is preliminary data.</text>
</comment>
<reference evidence="2 3" key="1">
    <citation type="submission" date="2018-11" db="EMBL/GenBank/DDBJ databases">
        <title>Genomic Encyclopedia of Type Strains, Phase IV (KMG-IV): sequencing the most valuable type-strain genomes for metagenomic binning, comparative biology and taxonomic classification.</title>
        <authorList>
            <person name="Goeker M."/>
        </authorList>
    </citation>
    <scope>NUCLEOTIDE SEQUENCE [LARGE SCALE GENOMIC DNA]</scope>
    <source>
        <strain evidence="2 3">DSM 25623</strain>
    </source>
</reference>
<dbReference type="Proteomes" id="UP000269708">
    <property type="component" value="Unassembled WGS sequence"/>
</dbReference>
<organism evidence="2 3">
    <name type="scientific">Vulcaniibacterium tengchongense</name>
    <dbReference type="NCBI Taxonomy" id="1273429"/>
    <lineage>
        <taxon>Bacteria</taxon>
        <taxon>Pseudomonadati</taxon>
        <taxon>Pseudomonadota</taxon>
        <taxon>Gammaproteobacteria</taxon>
        <taxon>Lysobacterales</taxon>
        <taxon>Lysobacteraceae</taxon>
        <taxon>Vulcaniibacterium</taxon>
    </lineage>
</organism>
<protein>
    <submittedName>
        <fullName evidence="2">Putative acetyltransferase</fullName>
    </submittedName>
</protein>
<sequence length="168" mass="17055">MSLPIRAERPGEADAIATLIGRAFALAPYSSGTEAAIVAGLRRAGALSLSLVAEDEGAIAGYLAASAVVVSGGAGGWHGLGPIAVAPERQRRGIGARLVERALASLRECGAAGCVVLGEPDYYGRFGFRADPDLVLPGVPARYFQAIRFAATGCAGTVAYHPAFDASA</sequence>
<dbReference type="EMBL" id="RKQN01000002">
    <property type="protein sequence ID" value="RPE79878.1"/>
    <property type="molecule type" value="Genomic_DNA"/>
</dbReference>
<dbReference type="PROSITE" id="PS51186">
    <property type="entry name" value="GNAT"/>
    <property type="match status" value="1"/>
</dbReference>
<evidence type="ECO:0000313" key="3">
    <source>
        <dbReference type="Proteomes" id="UP000269708"/>
    </source>
</evidence>
<keyword evidence="2" id="KW-0808">Transferase</keyword>
<feature type="domain" description="N-acetyltransferase" evidence="1">
    <location>
        <begin position="3"/>
        <end position="146"/>
    </location>
</feature>
<dbReference type="RefSeq" id="WP_123770050.1">
    <property type="nucleotide sequence ID" value="NZ_RKQN01000002.1"/>
</dbReference>
<keyword evidence="3" id="KW-1185">Reference proteome</keyword>
<dbReference type="Pfam" id="PF00583">
    <property type="entry name" value="Acetyltransf_1"/>
    <property type="match status" value="1"/>
</dbReference>
<name>A0A3N4VB97_9GAMM</name>
<dbReference type="GO" id="GO:0016747">
    <property type="term" value="F:acyltransferase activity, transferring groups other than amino-acyl groups"/>
    <property type="evidence" value="ECO:0007669"/>
    <property type="project" value="InterPro"/>
</dbReference>
<gene>
    <name evidence="2" type="ORF">EDC50_1707</name>
</gene>
<evidence type="ECO:0000313" key="2">
    <source>
        <dbReference type="EMBL" id="RPE79878.1"/>
    </source>
</evidence>
<proteinExistence type="predicted"/>
<dbReference type="OrthoDB" id="9797178at2"/>
<evidence type="ECO:0000259" key="1">
    <source>
        <dbReference type="PROSITE" id="PS51186"/>
    </source>
</evidence>
<dbReference type="InterPro" id="IPR016181">
    <property type="entry name" value="Acyl_CoA_acyltransferase"/>
</dbReference>
<dbReference type="SUPFAM" id="SSF55729">
    <property type="entry name" value="Acyl-CoA N-acyltransferases (Nat)"/>
    <property type="match status" value="1"/>
</dbReference>